<dbReference type="Proteomes" id="UP000806577">
    <property type="component" value="Chromosome"/>
</dbReference>
<dbReference type="AlphaFoldDB" id="A0A9Q2ETE1"/>
<proteinExistence type="predicted"/>
<dbReference type="KEGG" id="pqu:IG609_001665"/>
<keyword evidence="3" id="KW-1185">Reference proteome</keyword>
<reference evidence="2 3" key="1">
    <citation type="journal article" date="2021" name="Int. J. Syst. Evol. Microbiol.">
        <title>&lt;i&gt;Pectobacterium quasiaquaticum&lt;/i&gt; sp. nov., isolated from waterways.</title>
        <authorList>
            <person name="Ben Moussa H."/>
            <person name="Pedron J."/>
            <person name="Bertrand C."/>
            <person name="Hecquet A."/>
            <person name="Barny M.A."/>
        </authorList>
    </citation>
    <scope>NUCLEOTIDE SEQUENCE [LARGE SCALE GENOMIC DNA]</scope>
    <source>
        <strain evidence="2 3">A477-S1-J17</strain>
    </source>
</reference>
<evidence type="ECO:0000313" key="3">
    <source>
        <dbReference type="Proteomes" id="UP000806577"/>
    </source>
</evidence>
<dbReference type="EMBL" id="CP065177">
    <property type="protein sequence ID" value="URG49326.1"/>
    <property type="molecule type" value="Genomic_DNA"/>
</dbReference>
<feature type="region of interest" description="Disordered" evidence="1">
    <location>
        <begin position="76"/>
        <end position="98"/>
    </location>
</feature>
<dbReference type="RefSeq" id="WP_193401029.1">
    <property type="nucleotide sequence ID" value="NZ_CP065177.1"/>
</dbReference>
<protein>
    <submittedName>
        <fullName evidence="2">Uncharacterized protein</fullName>
    </submittedName>
</protein>
<evidence type="ECO:0000313" key="2">
    <source>
        <dbReference type="EMBL" id="URG49326.1"/>
    </source>
</evidence>
<organism evidence="2 3">
    <name type="scientific">Pectobacterium quasiaquaticum</name>
    <dbReference type="NCBI Taxonomy" id="2774015"/>
    <lineage>
        <taxon>Bacteria</taxon>
        <taxon>Pseudomonadati</taxon>
        <taxon>Pseudomonadota</taxon>
        <taxon>Gammaproteobacteria</taxon>
        <taxon>Enterobacterales</taxon>
        <taxon>Pectobacteriaceae</taxon>
        <taxon>Pectobacterium</taxon>
    </lineage>
</organism>
<gene>
    <name evidence="2" type="ORF">IG609_001665</name>
</gene>
<name>A0A9Q2ETE1_9GAMM</name>
<evidence type="ECO:0000256" key="1">
    <source>
        <dbReference type="SAM" id="MobiDB-lite"/>
    </source>
</evidence>
<accession>A0A9Q2ETE1</accession>
<sequence length="155" mass="16402">MMAADSLHISVHFIVPSGMSFRWSSPCRCACSAGADPAYRAPHFAQPPAPSSYVQASCLEHTRPVAVAAFAGGLAAGSAAPPDRQRPERKRRAKAEGKIKGRGTWPLENLVCTWGWRGTRQEAAACRESAQCRICIGEGACFALLAALVFDGGTA</sequence>